<organism evidence="1 2">
    <name type="scientific">Nitrosopumilus adriaticus</name>
    <dbReference type="NCBI Taxonomy" id="1580092"/>
    <lineage>
        <taxon>Archaea</taxon>
        <taxon>Nitrososphaerota</taxon>
        <taxon>Nitrososphaeria</taxon>
        <taxon>Nitrosopumilales</taxon>
        <taxon>Nitrosopumilaceae</taxon>
        <taxon>Nitrosopumilus</taxon>
    </lineage>
</organism>
<sequence length="490" mass="53715">MNLTVMRTLRTQLSVLTVILFTLGFAPYLTSDAFAASGISSAIADDPNDADAVYSVDDTIVITFPAQVNSTFASGTMTNAEFRANFTVANSDIDTADTISGIWNAGATALTLTIDTIAGSTPPVINTDTVLYDPTAGNIHYQGNGTEFTNTAVTLTGDFGLFVSVSASNGSGCSGDCEEPTLGVDSKGKRLVDNGFTYNGKSIDVERYFTPYPLVTVTTGEKNIAEFKIYDNLGPDNISHFELAFGLAKGEIMSNSKAVINWDKSFDGVATLSVDDPEHVLGDIEVSTSEGNCSEESAQQCLLVKVIHTFRAPLDFNILGTNVWDTERNAWQNYYNHGIEVVGPSMNPAKEYDGINNGQIYHLTETGRTTAVDEFGNSWSLVIDQWTMDYIPNKKIVDEIAMSGIAREHAYFNMYKYGQYLLAENELNQICPGCLDGSYEEIDNIFSYDFKERISKLDKPEVKQKMLLGSERAQKTMDYILDPILHLKNQ</sequence>
<dbReference type="HOGENOM" id="CLU_530634_0_0_2"/>
<dbReference type="KEGG" id="nin:NADRNF5_1931"/>
<gene>
    <name evidence="1" type="ORF">NADRNF5_1931</name>
</gene>
<accession>A0A0D5C5E2</accession>
<dbReference type="Proteomes" id="UP000032408">
    <property type="component" value="Chromosome"/>
</dbReference>
<proteinExistence type="predicted"/>
<reference evidence="1 2" key="2">
    <citation type="journal article" date="2016" name="ISME J.">
        <title>Physiological and genomic characterization of two novel marine thaumarchaeal strains indicates niche differentiation.</title>
        <authorList>
            <person name="Bayer B."/>
            <person name="Vojvoda J."/>
            <person name="Offre P."/>
            <person name="Alves R.J."/>
            <person name="Elisabeth N.H."/>
            <person name="Garcia J.A."/>
            <person name="Volland J.M."/>
            <person name="Srivastava A."/>
            <person name="Schleper C."/>
            <person name="Herndl G.J."/>
        </authorList>
    </citation>
    <scope>NUCLEOTIDE SEQUENCE [LARGE SCALE GENOMIC DNA]</scope>
    <source>
        <strain evidence="1 2">NF5</strain>
    </source>
</reference>
<dbReference type="RefSeq" id="WP_052661932.1">
    <property type="nucleotide sequence ID" value="NZ_CP011070.1"/>
</dbReference>
<dbReference type="EMBL" id="CP011070">
    <property type="protein sequence ID" value="AJW71607.1"/>
    <property type="molecule type" value="Genomic_DNA"/>
</dbReference>
<dbReference type="GeneID" id="24821087"/>
<evidence type="ECO:0000313" key="2">
    <source>
        <dbReference type="Proteomes" id="UP000032408"/>
    </source>
</evidence>
<reference evidence="2" key="1">
    <citation type="submission" date="2015-03" db="EMBL/GenBank/DDBJ databases">
        <title>Characterization of two novel Thaumarchaeota isolated from the Northern Adriatic Sea.</title>
        <authorList>
            <person name="Bayer B."/>
            <person name="Vojvoda J."/>
            <person name="Offre P."/>
            <person name="Srivastava A."/>
            <person name="Elisabeth N."/>
            <person name="Garcia J.A.L."/>
            <person name="Schleper C."/>
            <person name="Herndl G.J."/>
        </authorList>
    </citation>
    <scope>NUCLEOTIDE SEQUENCE [LARGE SCALE GENOMIC DNA]</scope>
    <source>
        <strain evidence="2">NF5</strain>
    </source>
</reference>
<dbReference type="AlphaFoldDB" id="A0A0D5C5E2"/>
<keyword evidence="2" id="KW-1185">Reference proteome</keyword>
<name>A0A0D5C5E2_9ARCH</name>
<protein>
    <submittedName>
        <fullName evidence="1">Uncharacterized protein</fullName>
    </submittedName>
</protein>
<evidence type="ECO:0000313" key="1">
    <source>
        <dbReference type="EMBL" id="AJW71607.1"/>
    </source>
</evidence>
<dbReference type="STRING" id="1580092.NADRNF5_1931"/>